<dbReference type="AlphaFoldDB" id="A0A1M5H0I4"/>
<dbReference type="EMBL" id="FQVB01000041">
    <property type="protein sequence ID" value="SHG09386.1"/>
    <property type="molecule type" value="Genomic_DNA"/>
</dbReference>
<accession>A0A1M5H0I4</accession>
<reference evidence="3" key="1">
    <citation type="submission" date="2016-11" db="EMBL/GenBank/DDBJ databases">
        <authorList>
            <person name="Varghese N."/>
            <person name="Submissions S."/>
        </authorList>
    </citation>
    <scope>NUCLEOTIDE SEQUENCE [LARGE SCALE GENOMIC DNA]</scope>
    <source>
        <strain evidence="3">DSM 9756</strain>
    </source>
</reference>
<evidence type="ECO:0000313" key="2">
    <source>
        <dbReference type="EMBL" id="SHG09386.1"/>
    </source>
</evidence>
<dbReference type="STRING" id="1121391.SAMN02745206_03247"/>
<sequence length="303" mass="32678">MNMRLVSLWCMALAVGALLASPSWAAPPLPLHTVEGYGGVAITGSAYLTNPPENGSVVGLPSVGVGGVYTPNGRAFAFATITETFFDRIELGYGFNVLNLHDLPSDVAAATGIDIGDDRVYLHNLNLRLNLLKEGAFQTSWVPAVTVGVHYKKVEKLADIDEALGGALTNAGIEDTAGFDFTLYASKLIKALPRPVLLNLGVRNSEAAHIGLLGFTGDREFLLEGNVVVFVTDRFLLGAEYRQKPDNYTPINGLVEPEDDWWSIVAAYVIDDHFTVSGGVFNFGEVLNHYDNGAIGVKIKYEF</sequence>
<keyword evidence="1" id="KW-0732">Signal</keyword>
<evidence type="ECO:0008006" key="4">
    <source>
        <dbReference type="Google" id="ProtNLM"/>
    </source>
</evidence>
<gene>
    <name evidence="2" type="ORF">SAMN02745206_03247</name>
</gene>
<feature type="signal peptide" evidence="1">
    <location>
        <begin position="1"/>
        <end position="25"/>
    </location>
</feature>
<proteinExistence type="predicted"/>
<organism evidence="2 3">
    <name type="scientific">Desulfacinum infernum DSM 9756</name>
    <dbReference type="NCBI Taxonomy" id="1121391"/>
    <lineage>
        <taxon>Bacteria</taxon>
        <taxon>Pseudomonadati</taxon>
        <taxon>Thermodesulfobacteriota</taxon>
        <taxon>Syntrophobacteria</taxon>
        <taxon>Syntrophobacterales</taxon>
        <taxon>Syntrophobacteraceae</taxon>
        <taxon>Desulfacinum</taxon>
    </lineage>
</organism>
<feature type="chain" id="PRO_5012431857" description="DUF3034 family protein" evidence="1">
    <location>
        <begin position="26"/>
        <end position="303"/>
    </location>
</feature>
<evidence type="ECO:0000313" key="3">
    <source>
        <dbReference type="Proteomes" id="UP000184076"/>
    </source>
</evidence>
<dbReference type="Pfam" id="PF11231">
    <property type="entry name" value="DUF3034"/>
    <property type="match status" value="1"/>
</dbReference>
<dbReference type="InterPro" id="IPR021393">
    <property type="entry name" value="DUF3034"/>
</dbReference>
<dbReference type="RefSeq" id="WP_073041342.1">
    <property type="nucleotide sequence ID" value="NZ_FQVB01000041.1"/>
</dbReference>
<evidence type="ECO:0000256" key="1">
    <source>
        <dbReference type="SAM" id="SignalP"/>
    </source>
</evidence>
<protein>
    <recommendedName>
        <fullName evidence="4">DUF3034 family protein</fullName>
    </recommendedName>
</protein>
<dbReference type="Proteomes" id="UP000184076">
    <property type="component" value="Unassembled WGS sequence"/>
</dbReference>
<name>A0A1M5H0I4_9BACT</name>
<keyword evidence="3" id="KW-1185">Reference proteome</keyword>